<feature type="transmembrane region" description="Helical" evidence="1">
    <location>
        <begin position="23"/>
        <end position="41"/>
    </location>
</feature>
<dbReference type="EMBL" id="FODJ01000002">
    <property type="protein sequence ID" value="SEN88087.1"/>
    <property type="molecule type" value="Genomic_DNA"/>
</dbReference>
<keyword evidence="3" id="KW-1185">Reference proteome</keyword>
<keyword evidence="1" id="KW-0472">Membrane</keyword>
<sequence>MKEKFARWDILFFQYLKRDWKKILIWILSLGLFSSGFVPFFNEMSEGEGLIAMYETLQNPAMIYMIGPTSINSAGDYTLGAMYAHEMLLFSSLFAMIISALHVVGHTRKEEDLGLTELVRSFQIGRQANSLATIVETILINGLLALLIGSVMISFDAYTITIEGSFLFGASIGMAGILGATIALIMAQIMSSSSGATGSTLGIIGLLYIIRAGTDVTNIEFSKANPLSWTYLTFPFTENDGSFLIYAAVFCLVMVIIAFTLEGARDMGSGYLPERAGRDHANQSLLSISGLFIRLNKNVMISWLVAFAIMGAAYGSIYGDMQGFLESNELIRQMFVSTGISVEVSFTSTIMMIMIILVSILPIAVVNKLFNEEVQLHLSQIFATKVTRSHLFWTSIGLSTLAGVIGILLASLSLAWTALSTMTQQSPLNLTSFIGAGLNAFPSVLFFIGLAALTLGWAPRWGKAIYVYLGYSFLLNYFGSILDLPKWVSRSALHSWVAHMPLDSFEIGSFTVILMISLCLILIGYSGYIRRDLLEGA</sequence>
<feature type="transmembrane region" description="Helical" evidence="1">
    <location>
        <begin position="465"/>
        <end position="487"/>
    </location>
</feature>
<accession>A0A1H8K5V9</accession>
<feature type="transmembrane region" description="Helical" evidence="1">
    <location>
        <begin position="507"/>
        <end position="528"/>
    </location>
</feature>
<protein>
    <submittedName>
        <fullName evidence="2">ABC-2 type transport system permease protein</fullName>
    </submittedName>
</protein>
<dbReference type="STRING" id="872970.SAMN04488134_102178"/>
<feature type="transmembrane region" description="Helical" evidence="1">
    <location>
        <begin position="87"/>
        <end position="107"/>
    </location>
</feature>
<evidence type="ECO:0000313" key="2">
    <source>
        <dbReference type="EMBL" id="SEN88087.1"/>
    </source>
</evidence>
<gene>
    <name evidence="2" type="ORF">SAMN04488134_102178</name>
</gene>
<dbReference type="Proteomes" id="UP000199300">
    <property type="component" value="Unassembled WGS sequence"/>
</dbReference>
<proteinExistence type="predicted"/>
<dbReference type="OrthoDB" id="2014935at2"/>
<name>A0A1H8K5V9_9BACI</name>
<feature type="transmembrane region" description="Helical" evidence="1">
    <location>
        <begin position="165"/>
        <end position="187"/>
    </location>
</feature>
<evidence type="ECO:0000256" key="1">
    <source>
        <dbReference type="SAM" id="Phobius"/>
    </source>
</evidence>
<evidence type="ECO:0000313" key="3">
    <source>
        <dbReference type="Proteomes" id="UP000199300"/>
    </source>
</evidence>
<dbReference type="RefSeq" id="WP_091495363.1">
    <property type="nucleotide sequence ID" value="NZ_FODJ01000002.1"/>
</dbReference>
<feature type="transmembrane region" description="Helical" evidence="1">
    <location>
        <begin position="194"/>
        <end position="213"/>
    </location>
</feature>
<feature type="transmembrane region" description="Helical" evidence="1">
    <location>
        <begin position="128"/>
        <end position="153"/>
    </location>
</feature>
<feature type="transmembrane region" description="Helical" evidence="1">
    <location>
        <begin position="243"/>
        <end position="261"/>
    </location>
</feature>
<keyword evidence="1" id="KW-0812">Transmembrane</keyword>
<feature type="transmembrane region" description="Helical" evidence="1">
    <location>
        <begin position="436"/>
        <end position="458"/>
    </location>
</feature>
<reference evidence="2 3" key="1">
    <citation type="submission" date="2016-10" db="EMBL/GenBank/DDBJ databases">
        <authorList>
            <person name="de Groot N.N."/>
        </authorList>
    </citation>
    <scope>NUCLEOTIDE SEQUENCE [LARGE SCALE GENOMIC DNA]</scope>
    <source>
        <strain evidence="2 3">CGMCC 1.10434</strain>
    </source>
</reference>
<dbReference type="AlphaFoldDB" id="A0A1H8K5V9"/>
<feature type="transmembrane region" description="Helical" evidence="1">
    <location>
        <begin position="391"/>
        <end position="416"/>
    </location>
</feature>
<keyword evidence="1" id="KW-1133">Transmembrane helix</keyword>
<organism evidence="2 3">
    <name type="scientific">Amphibacillus marinus</name>
    <dbReference type="NCBI Taxonomy" id="872970"/>
    <lineage>
        <taxon>Bacteria</taxon>
        <taxon>Bacillati</taxon>
        <taxon>Bacillota</taxon>
        <taxon>Bacilli</taxon>
        <taxon>Bacillales</taxon>
        <taxon>Bacillaceae</taxon>
        <taxon>Amphibacillus</taxon>
    </lineage>
</organism>
<feature type="transmembrane region" description="Helical" evidence="1">
    <location>
        <begin position="299"/>
        <end position="317"/>
    </location>
</feature>
<feature type="transmembrane region" description="Helical" evidence="1">
    <location>
        <begin position="350"/>
        <end position="370"/>
    </location>
</feature>